<gene>
    <name evidence="3" type="primary">MCYN0378</name>
    <name evidence="3" type="ordered locus">MCYN_0378</name>
</gene>
<dbReference type="KEGG" id="mcy:MCYN_0378"/>
<protein>
    <recommendedName>
        <fullName evidence="5">Lipoprotein</fullName>
    </recommendedName>
</protein>
<evidence type="ECO:0000256" key="2">
    <source>
        <dbReference type="SAM" id="SignalP"/>
    </source>
</evidence>
<proteinExistence type="predicted"/>
<feature type="chain" id="PRO_5003947382" description="Lipoprotein" evidence="2">
    <location>
        <begin position="37"/>
        <end position="428"/>
    </location>
</feature>
<keyword evidence="2" id="KW-0732">Signal</keyword>
<feature type="signal peptide" evidence="2">
    <location>
        <begin position="1"/>
        <end position="36"/>
    </location>
</feature>
<dbReference type="STRING" id="1246955.MCYN_0378"/>
<feature type="region of interest" description="Disordered" evidence="1">
    <location>
        <begin position="309"/>
        <end position="354"/>
    </location>
</feature>
<organism evidence="3 4">
    <name type="scientific">Mycoplasmopsis cynos (strain C142)</name>
    <name type="common">Mycoplasma cynos</name>
    <dbReference type="NCBI Taxonomy" id="1246955"/>
    <lineage>
        <taxon>Bacteria</taxon>
        <taxon>Bacillati</taxon>
        <taxon>Mycoplasmatota</taxon>
        <taxon>Mycoplasmoidales</taxon>
        <taxon>Metamycoplasmataceae</taxon>
        <taxon>Mycoplasmopsis</taxon>
    </lineage>
</organism>
<name>L0RX63_MYCC1</name>
<reference evidence="4" key="1">
    <citation type="journal article" date="2013" name="Genome Announc.">
        <title>Complete genome sequence of Mycoplasma cynos strain C142.</title>
        <authorList>
            <person name="Walker C.A."/>
            <person name="Mannering S.A."/>
            <person name="Shields S."/>
            <person name="Blake D.P."/>
            <person name="Brownlie J."/>
        </authorList>
    </citation>
    <scope>NUCLEOTIDE SEQUENCE [LARGE SCALE GENOMIC DNA]</scope>
    <source>
        <strain evidence="4">C142</strain>
    </source>
</reference>
<dbReference type="HOGENOM" id="CLU_640632_0_0_14"/>
<evidence type="ECO:0000313" key="3">
    <source>
        <dbReference type="EMBL" id="CCP24110.1"/>
    </source>
</evidence>
<evidence type="ECO:0000313" key="4">
    <source>
        <dbReference type="Proteomes" id="UP000010466"/>
    </source>
</evidence>
<accession>L0RX63</accession>
<keyword evidence="4" id="KW-1185">Reference proteome</keyword>
<dbReference type="EMBL" id="HF559394">
    <property type="protein sequence ID" value="CCP24110.1"/>
    <property type="molecule type" value="Genomic_DNA"/>
</dbReference>
<sequence>MFILVQKLKTLKNYFMKKWLKRTLFISLFSSCFITAACNNNSLKSENPYKKLIVKDKEINTSLKEFSEKYFFKNAPNVANDFYLKQLNPDNKIYSEVNISLTFAPLYIPKVVDIATEFTQRQSIRSTRIIQEILNNNWFWYLNNYKSFTYIFNNWRSDFKDFKDTNNKDNLKDQNTFNQLIKAKKLIKKFANYNIVDFSQEYPIRRIKSDKYQNLRLVFFKLENDVHNIALIPVFLYQQNSNDTKILLTGDIFDIEKPIDKIENIYKILSDEISNGREYFLNLTLEYQKKIHDQEVSELNEQINKLKDEQSKKTQEMQNNLNKPDQNKKDINDSDDEADDEKEDEENTDDFPEVTLEELTEELQDSENRFEKVKSNFETRFNDVALLNVYNENSYINSFYYAISKINEKLKDNSIKRYTWGYIDEKEI</sequence>
<evidence type="ECO:0008006" key="5">
    <source>
        <dbReference type="Google" id="ProtNLM"/>
    </source>
</evidence>
<dbReference type="PATRIC" id="fig|1246955.3.peg.343"/>
<evidence type="ECO:0000256" key="1">
    <source>
        <dbReference type="SAM" id="MobiDB-lite"/>
    </source>
</evidence>
<dbReference type="AlphaFoldDB" id="L0RX63"/>
<dbReference type="Proteomes" id="UP000010466">
    <property type="component" value="Chromosome"/>
</dbReference>
<feature type="compositionally biased region" description="Acidic residues" evidence="1">
    <location>
        <begin position="333"/>
        <end position="354"/>
    </location>
</feature>